<accession>A0A177HIU1</accession>
<organism evidence="2 3">
    <name type="scientific">Streptomyces jeddahensis</name>
    <dbReference type="NCBI Taxonomy" id="1716141"/>
    <lineage>
        <taxon>Bacteria</taxon>
        <taxon>Bacillati</taxon>
        <taxon>Actinomycetota</taxon>
        <taxon>Actinomycetes</taxon>
        <taxon>Kitasatosporales</taxon>
        <taxon>Streptomycetaceae</taxon>
        <taxon>Streptomyces</taxon>
    </lineage>
</organism>
<dbReference type="PANTHER" id="PTHR43576">
    <property type="entry name" value="ALPHA-L-ARABINOFURANOSIDASE C-RELATED"/>
    <property type="match status" value="1"/>
</dbReference>
<dbReference type="Gene3D" id="3.20.20.80">
    <property type="entry name" value="Glycosidases"/>
    <property type="match status" value="1"/>
</dbReference>
<dbReference type="EMBL" id="LOHS01000156">
    <property type="protein sequence ID" value="OAH10174.1"/>
    <property type="molecule type" value="Genomic_DNA"/>
</dbReference>
<evidence type="ECO:0000313" key="2">
    <source>
        <dbReference type="EMBL" id="OAH10174.1"/>
    </source>
</evidence>
<feature type="region of interest" description="Disordered" evidence="1">
    <location>
        <begin position="76"/>
        <end position="123"/>
    </location>
</feature>
<dbReference type="EC" id="3.2.1.55" evidence="2"/>
<proteinExistence type="predicted"/>
<gene>
    <name evidence="2" type="primary">abfA_3</name>
    <name evidence="2" type="ORF">STSP_64300</name>
</gene>
<comment type="caution">
    <text evidence="2">The sequence shown here is derived from an EMBL/GenBank/DDBJ whole genome shotgun (WGS) entry which is preliminary data.</text>
</comment>
<name>A0A177HIU1_9ACTN</name>
<reference evidence="2 3" key="1">
    <citation type="submission" date="2015-12" db="EMBL/GenBank/DDBJ databases">
        <title>Genome sequence of Streptomyces sp. G25.</title>
        <authorList>
            <person name="Poehlein A."/>
            <person name="Roettig A."/>
            <person name="Hiessl S."/>
            <person name="Hauschild P."/>
            <person name="Schauer J."/>
            <person name="Madkour M.H."/>
            <person name="Al-Ansari A.M."/>
            <person name="Almakishah N.H."/>
            <person name="Steinbuechel A."/>
            <person name="Daniel R."/>
        </authorList>
    </citation>
    <scope>NUCLEOTIDE SEQUENCE [LARGE SCALE GENOMIC DNA]</scope>
    <source>
        <strain evidence="3">G25(2015)</strain>
    </source>
</reference>
<keyword evidence="2" id="KW-0326">Glycosidase</keyword>
<dbReference type="GO" id="GO:0046556">
    <property type="term" value="F:alpha-L-arabinofuranosidase activity"/>
    <property type="evidence" value="ECO:0007669"/>
    <property type="project" value="UniProtKB-EC"/>
</dbReference>
<evidence type="ECO:0000256" key="1">
    <source>
        <dbReference type="SAM" id="MobiDB-lite"/>
    </source>
</evidence>
<sequence>MSSRTAEAVPSRPARFTLDPAFTVGEVDSRLFGSFVEHLGRCVYTGIFEPGHPSADEAGIRADVLELIRELGVTTIRYPGGTSSPATSGRTRSARWSRAHAASTSPGGRPRPTDSACPSTSLS</sequence>
<keyword evidence="3" id="KW-1185">Reference proteome</keyword>
<dbReference type="Proteomes" id="UP000077381">
    <property type="component" value="Unassembled WGS sequence"/>
</dbReference>
<keyword evidence="2" id="KW-0378">Hydrolase</keyword>
<dbReference type="SUPFAM" id="SSF51445">
    <property type="entry name" value="(Trans)glycosidases"/>
    <property type="match status" value="1"/>
</dbReference>
<dbReference type="InterPro" id="IPR017853">
    <property type="entry name" value="GH"/>
</dbReference>
<dbReference type="STRING" id="1716141.STSP_64300"/>
<dbReference type="AlphaFoldDB" id="A0A177HIU1"/>
<dbReference type="GO" id="GO:0000272">
    <property type="term" value="P:polysaccharide catabolic process"/>
    <property type="evidence" value="ECO:0007669"/>
    <property type="project" value="TreeGrafter"/>
</dbReference>
<dbReference type="PATRIC" id="fig|1716141.3.peg.6775"/>
<dbReference type="PANTHER" id="PTHR43576:SF3">
    <property type="entry name" value="ALPHA-L-ARABINOFURANOSIDASE C"/>
    <property type="match status" value="1"/>
</dbReference>
<evidence type="ECO:0000313" key="3">
    <source>
        <dbReference type="Proteomes" id="UP000077381"/>
    </source>
</evidence>
<protein>
    <submittedName>
        <fullName evidence="2">Intracellular exo-alpha-(1-&gt;5)-L-arabinofuranosidase</fullName>
        <ecNumber evidence="2">3.2.1.55</ecNumber>
    </submittedName>
</protein>